<accession>X1VEF4</accession>
<dbReference type="EMBL" id="BARW01031051">
    <property type="protein sequence ID" value="GAJ12526.1"/>
    <property type="molecule type" value="Genomic_DNA"/>
</dbReference>
<dbReference type="GO" id="GO:0004672">
    <property type="term" value="F:protein kinase activity"/>
    <property type="evidence" value="ECO:0007669"/>
    <property type="project" value="InterPro"/>
</dbReference>
<comment type="caution">
    <text evidence="2">The sequence shown here is derived from an EMBL/GenBank/DDBJ whole genome shotgun (WGS) entry which is preliminary data.</text>
</comment>
<sequence>EQIDALMDGGEVLKDGNTCYVCRLTWNGKDVVVKRYNHKGVVHSLRHTIKRSRARQGWLHAHRLGMLHIATPRPLAYIEQLKGLIVWKSYLVTEHVEGQKLDCFLRDEDISQEQRSDTTRRVMELLEKLGKYRITHGDLKHSNLLITEDGPVLIDLDAMVVHKIGWISAWKGRTYVSRFKESLEASPVY</sequence>
<dbReference type="GO" id="GO:0005524">
    <property type="term" value="F:ATP binding"/>
    <property type="evidence" value="ECO:0007669"/>
    <property type="project" value="InterPro"/>
</dbReference>
<reference evidence="2" key="1">
    <citation type="journal article" date="2014" name="Front. Microbiol.">
        <title>High frequency of phylogenetically diverse reductive dehalogenase-homologous genes in deep subseafloor sedimentary metagenomes.</title>
        <authorList>
            <person name="Kawai M."/>
            <person name="Futagami T."/>
            <person name="Toyoda A."/>
            <person name="Takaki Y."/>
            <person name="Nishi S."/>
            <person name="Hori S."/>
            <person name="Arai W."/>
            <person name="Tsubouchi T."/>
            <person name="Morono Y."/>
            <person name="Uchiyama I."/>
            <person name="Ito T."/>
            <person name="Fujiyama A."/>
            <person name="Inagaki F."/>
            <person name="Takami H."/>
        </authorList>
    </citation>
    <scope>NUCLEOTIDE SEQUENCE</scope>
    <source>
        <strain evidence="2">Expedition CK06-06</strain>
    </source>
</reference>
<dbReference type="InterPro" id="IPR011009">
    <property type="entry name" value="Kinase-like_dom_sf"/>
</dbReference>
<gene>
    <name evidence="2" type="ORF">S12H4_49483</name>
</gene>
<dbReference type="InterPro" id="IPR000719">
    <property type="entry name" value="Prot_kinase_dom"/>
</dbReference>
<feature type="domain" description="Protein kinase" evidence="1">
    <location>
        <begin position="7"/>
        <end position="189"/>
    </location>
</feature>
<dbReference type="Gene3D" id="1.10.510.10">
    <property type="entry name" value="Transferase(Phosphotransferase) domain 1"/>
    <property type="match status" value="1"/>
</dbReference>
<dbReference type="InterPro" id="IPR008271">
    <property type="entry name" value="Ser/Thr_kinase_AS"/>
</dbReference>
<organism evidence="2">
    <name type="scientific">marine sediment metagenome</name>
    <dbReference type="NCBI Taxonomy" id="412755"/>
    <lineage>
        <taxon>unclassified sequences</taxon>
        <taxon>metagenomes</taxon>
        <taxon>ecological metagenomes</taxon>
    </lineage>
</organism>
<dbReference type="SUPFAM" id="SSF56112">
    <property type="entry name" value="Protein kinase-like (PK-like)"/>
    <property type="match status" value="1"/>
</dbReference>
<name>X1VEF4_9ZZZZ</name>
<proteinExistence type="predicted"/>
<protein>
    <recommendedName>
        <fullName evidence="1">Protein kinase domain-containing protein</fullName>
    </recommendedName>
</protein>
<dbReference type="Pfam" id="PF06293">
    <property type="entry name" value="Kdo"/>
    <property type="match status" value="1"/>
</dbReference>
<dbReference type="AlphaFoldDB" id="X1VEF4"/>
<dbReference type="PROSITE" id="PS00108">
    <property type="entry name" value="PROTEIN_KINASE_ST"/>
    <property type="match status" value="1"/>
</dbReference>
<feature type="non-terminal residue" evidence="2">
    <location>
        <position position="1"/>
    </location>
</feature>
<evidence type="ECO:0000259" key="1">
    <source>
        <dbReference type="PROSITE" id="PS50011"/>
    </source>
</evidence>
<evidence type="ECO:0000313" key="2">
    <source>
        <dbReference type="EMBL" id="GAJ12526.1"/>
    </source>
</evidence>
<dbReference type="PROSITE" id="PS50011">
    <property type="entry name" value="PROTEIN_KINASE_DOM"/>
    <property type="match status" value="1"/>
</dbReference>